<dbReference type="EMBL" id="CAUWAG010000006">
    <property type="protein sequence ID" value="CAJ2503430.1"/>
    <property type="molecule type" value="Genomic_DNA"/>
</dbReference>
<protein>
    <submittedName>
        <fullName evidence="1">Uu.00g108240.m01.CDS01</fullName>
    </submittedName>
</protein>
<sequence length="74" mass="7712">MASILSALPTSNITFQGLIFTDLCDGTGLTGTCWAEYTAADVCHNLDSTLDDKISSILVGAAGTDTCVFYVDAD</sequence>
<dbReference type="Proteomes" id="UP001295740">
    <property type="component" value="Unassembled WGS sequence"/>
</dbReference>
<evidence type="ECO:0000313" key="2">
    <source>
        <dbReference type="Proteomes" id="UP001295740"/>
    </source>
</evidence>
<reference evidence="1" key="1">
    <citation type="submission" date="2023-10" db="EMBL/GenBank/DDBJ databases">
        <authorList>
            <person name="Hackl T."/>
        </authorList>
    </citation>
    <scope>NUCLEOTIDE SEQUENCE</scope>
</reference>
<gene>
    <name evidence="1" type="ORF">KHLLAP_LOCUS3898</name>
</gene>
<dbReference type="AlphaFoldDB" id="A0AAI8VEJ5"/>
<organism evidence="1 2">
    <name type="scientific">Anthostomella pinea</name>
    <dbReference type="NCBI Taxonomy" id="933095"/>
    <lineage>
        <taxon>Eukaryota</taxon>
        <taxon>Fungi</taxon>
        <taxon>Dikarya</taxon>
        <taxon>Ascomycota</taxon>
        <taxon>Pezizomycotina</taxon>
        <taxon>Sordariomycetes</taxon>
        <taxon>Xylariomycetidae</taxon>
        <taxon>Xylariales</taxon>
        <taxon>Xylariaceae</taxon>
        <taxon>Anthostomella</taxon>
    </lineage>
</organism>
<keyword evidence="2" id="KW-1185">Reference proteome</keyword>
<proteinExistence type="predicted"/>
<comment type="caution">
    <text evidence="1">The sequence shown here is derived from an EMBL/GenBank/DDBJ whole genome shotgun (WGS) entry which is preliminary data.</text>
</comment>
<name>A0AAI8VEJ5_9PEZI</name>
<evidence type="ECO:0000313" key="1">
    <source>
        <dbReference type="EMBL" id="CAJ2503430.1"/>
    </source>
</evidence>
<accession>A0AAI8VEJ5</accession>